<evidence type="ECO:0000256" key="7">
    <source>
        <dbReference type="ARBA" id="ARBA00023136"/>
    </source>
</evidence>
<comment type="subcellular location">
    <subcellularLocation>
        <location evidence="1 8">Cell membrane</location>
        <topology evidence="1 8">Multi-pass membrane protein</topology>
    </subcellularLocation>
</comment>
<dbReference type="GO" id="GO:0005886">
    <property type="term" value="C:plasma membrane"/>
    <property type="evidence" value="ECO:0007669"/>
    <property type="project" value="UniProtKB-SubCell"/>
</dbReference>
<organism evidence="10 11">
    <name type="scientific">Subtercola vilae</name>
    <dbReference type="NCBI Taxonomy" id="2056433"/>
    <lineage>
        <taxon>Bacteria</taxon>
        <taxon>Bacillati</taxon>
        <taxon>Actinomycetota</taxon>
        <taxon>Actinomycetes</taxon>
        <taxon>Micrococcales</taxon>
        <taxon>Microbacteriaceae</taxon>
        <taxon>Subtercola</taxon>
    </lineage>
</organism>
<evidence type="ECO:0000256" key="8">
    <source>
        <dbReference type="RuleBase" id="RU363032"/>
    </source>
</evidence>
<dbReference type="Pfam" id="PF00528">
    <property type="entry name" value="BPD_transp_1"/>
    <property type="match status" value="1"/>
</dbReference>
<keyword evidence="4" id="KW-1003">Cell membrane</keyword>
<feature type="transmembrane region" description="Helical" evidence="8">
    <location>
        <begin position="56"/>
        <end position="80"/>
    </location>
</feature>
<dbReference type="EMBL" id="QYRT01000054">
    <property type="protein sequence ID" value="TIH30223.1"/>
    <property type="molecule type" value="Genomic_DNA"/>
</dbReference>
<name>A0A4T2BFK5_9MICO</name>
<dbReference type="CDD" id="cd06261">
    <property type="entry name" value="TM_PBP2"/>
    <property type="match status" value="1"/>
</dbReference>
<dbReference type="InterPro" id="IPR035906">
    <property type="entry name" value="MetI-like_sf"/>
</dbReference>
<dbReference type="PANTHER" id="PTHR30450:SF1">
    <property type="entry name" value="D-METHIONINE TRANSPORT SYSTEM PERMEASE PROTEIN METI-RELATED"/>
    <property type="match status" value="1"/>
</dbReference>
<proteinExistence type="inferred from homology"/>
<evidence type="ECO:0000256" key="4">
    <source>
        <dbReference type="ARBA" id="ARBA00022475"/>
    </source>
</evidence>
<dbReference type="GO" id="GO:0048473">
    <property type="term" value="P:D-methionine transmembrane transport"/>
    <property type="evidence" value="ECO:0007669"/>
    <property type="project" value="TreeGrafter"/>
</dbReference>
<dbReference type="InterPro" id="IPR000515">
    <property type="entry name" value="MetI-like"/>
</dbReference>
<keyword evidence="7 8" id="KW-0472">Membrane</keyword>
<evidence type="ECO:0000313" key="11">
    <source>
        <dbReference type="Proteomes" id="UP000306192"/>
    </source>
</evidence>
<protein>
    <submittedName>
        <fullName evidence="10">ABC transporter permease</fullName>
    </submittedName>
</protein>
<feature type="transmembrane region" description="Helical" evidence="8">
    <location>
        <begin position="191"/>
        <end position="215"/>
    </location>
</feature>
<keyword evidence="6 8" id="KW-1133">Transmembrane helix</keyword>
<evidence type="ECO:0000256" key="3">
    <source>
        <dbReference type="ARBA" id="ARBA00022448"/>
    </source>
</evidence>
<keyword evidence="5 8" id="KW-0812">Transmembrane</keyword>
<evidence type="ECO:0000256" key="1">
    <source>
        <dbReference type="ARBA" id="ARBA00004651"/>
    </source>
</evidence>
<dbReference type="Proteomes" id="UP000306192">
    <property type="component" value="Unassembled WGS sequence"/>
</dbReference>
<dbReference type="InterPro" id="IPR051322">
    <property type="entry name" value="AA_ABC_Transporter_Permease"/>
</dbReference>
<keyword evidence="11" id="KW-1185">Reference proteome</keyword>
<reference evidence="10 11" key="1">
    <citation type="journal article" date="2019" name="Microorganisms">
        <title>Systematic Affiliation and Genome Analysis of Subtercola vilae DB165(T) with Particular Emphasis on Cold Adaptation of an Isolate from a High-Altitude Cold Volcano Lake.</title>
        <authorList>
            <person name="Villalobos A.S."/>
            <person name="Wiese J."/>
            <person name="Imhoff J.F."/>
            <person name="Dorador C."/>
            <person name="Keller A."/>
            <person name="Hentschel U."/>
        </authorList>
    </citation>
    <scope>NUCLEOTIDE SEQUENCE [LARGE SCALE GENOMIC DNA]</scope>
    <source>
        <strain evidence="10 11">DB165</strain>
    </source>
</reference>
<keyword evidence="3 8" id="KW-0813">Transport</keyword>
<dbReference type="PROSITE" id="PS50928">
    <property type="entry name" value="ABC_TM1"/>
    <property type="match status" value="1"/>
</dbReference>
<feature type="transmembrane region" description="Helical" evidence="8">
    <location>
        <begin position="12"/>
        <end position="35"/>
    </location>
</feature>
<accession>A0A4T2BFK5</accession>
<evidence type="ECO:0000259" key="9">
    <source>
        <dbReference type="PROSITE" id="PS50928"/>
    </source>
</evidence>
<dbReference type="AlphaFoldDB" id="A0A4T2BFK5"/>
<feature type="transmembrane region" description="Helical" evidence="8">
    <location>
        <begin position="86"/>
        <end position="109"/>
    </location>
</feature>
<gene>
    <name evidence="10" type="ORF">D4765_17375</name>
</gene>
<dbReference type="Gene3D" id="1.10.3720.10">
    <property type="entry name" value="MetI-like"/>
    <property type="match status" value="1"/>
</dbReference>
<evidence type="ECO:0000313" key="10">
    <source>
        <dbReference type="EMBL" id="TIH30223.1"/>
    </source>
</evidence>
<feature type="transmembrane region" description="Helical" evidence="8">
    <location>
        <begin position="150"/>
        <end position="171"/>
    </location>
</feature>
<dbReference type="OrthoDB" id="9793490at2"/>
<dbReference type="PANTHER" id="PTHR30450">
    <property type="entry name" value="ABC TRANSPORTER PERMEASE"/>
    <property type="match status" value="1"/>
</dbReference>
<feature type="domain" description="ABC transmembrane type-1" evidence="9">
    <location>
        <begin position="9"/>
        <end position="211"/>
    </location>
</feature>
<comment type="similarity">
    <text evidence="2">Belongs to the binding-protein-dependent transport system permease family. CysTW subfamily.</text>
</comment>
<evidence type="ECO:0000256" key="2">
    <source>
        <dbReference type="ARBA" id="ARBA00007069"/>
    </source>
</evidence>
<dbReference type="SUPFAM" id="SSF161098">
    <property type="entry name" value="MetI-like"/>
    <property type="match status" value="1"/>
</dbReference>
<evidence type="ECO:0000256" key="5">
    <source>
        <dbReference type="ARBA" id="ARBA00022692"/>
    </source>
</evidence>
<dbReference type="FunFam" id="1.10.3720.10:FF:000002">
    <property type="entry name" value="D-methionine ABC transporter permease MetI"/>
    <property type="match status" value="1"/>
</dbReference>
<comment type="caution">
    <text evidence="10">The sequence shown here is derived from an EMBL/GenBank/DDBJ whole genome shotgun (WGS) entry which is preliminary data.</text>
</comment>
<evidence type="ECO:0000256" key="6">
    <source>
        <dbReference type="ARBA" id="ARBA00022989"/>
    </source>
</evidence>
<sequence length="221" mass="23216">MIPVLWLALGQTFQMIGMALVLTIVVGLPVGVLLVTTDRGGIFEAPFGSRRFGAGLHAVLGFVVNVGRSLPFIILMVALIPFTRLVVGTSIGPVAAVVPLTVAAIPFFARLVEIALREVDGGLIEAAKSLGATRGTIVWKVLVPEARPGIVLGLSTSVISLLNYSAMAGIIGGGGIGDIAFRYGYQRFDTAYLITTIVLLVVIVQLIQSIGSAVARRLSHR</sequence>